<dbReference type="GO" id="GO:0030170">
    <property type="term" value="F:pyridoxal phosphate binding"/>
    <property type="evidence" value="ECO:0007669"/>
    <property type="project" value="InterPro"/>
</dbReference>
<protein>
    <submittedName>
        <fullName evidence="4">Aspartate aminotransferase family protein</fullName>
    </submittedName>
</protein>
<dbReference type="CDD" id="cd00610">
    <property type="entry name" value="OAT_like"/>
    <property type="match status" value="1"/>
</dbReference>
<dbReference type="Gene3D" id="3.40.640.10">
    <property type="entry name" value="Type I PLP-dependent aspartate aminotransferase-like (Major domain)"/>
    <property type="match status" value="1"/>
</dbReference>
<dbReference type="EMBL" id="BOPH01000155">
    <property type="protein sequence ID" value="GIJ75344.1"/>
    <property type="molecule type" value="Genomic_DNA"/>
</dbReference>
<keyword evidence="4" id="KW-0808">Transferase</keyword>
<dbReference type="Gene3D" id="3.90.1150.10">
    <property type="entry name" value="Aspartate Aminotransferase, domain 1"/>
    <property type="match status" value="1"/>
</dbReference>
<accession>A0A8J4A3T2</accession>
<evidence type="ECO:0000313" key="4">
    <source>
        <dbReference type="EMBL" id="GIJ75344.1"/>
    </source>
</evidence>
<reference evidence="4" key="1">
    <citation type="submission" date="2021-01" db="EMBL/GenBank/DDBJ databases">
        <title>Whole genome shotgun sequence of Virgisporangium ochraceum NBRC 16418.</title>
        <authorList>
            <person name="Komaki H."/>
            <person name="Tamura T."/>
        </authorList>
    </citation>
    <scope>NUCLEOTIDE SEQUENCE</scope>
    <source>
        <strain evidence="4">NBRC 16418</strain>
    </source>
</reference>
<dbReference type="SUPFAM" id="SSF53383">
    <property type="entry name" value="PLP-dependent transferases"/>
    <property type="match status" value="1"/>
</dbReference>
<evidence type="ECO:0000256" key="3">
    <source>
        <dbReference type="RuleBase" id="RU003560"/>
    </source>
</evidence>
<evidence type="ECO:0000256" key="1">
    <source>
        <dbReference type="ARBA" id="ARBA00008954"/>
    </source>
</evidence>
<dbReference type="GO" id="GO:0008483">
    <property type="term" value="F:transaminase activity"/>
    <property type="evidence" value="ECO:0007669"/>
    <property type="project" value="UniProtKB-KW"/>
</dbReference>
<dbReference type="InterPro" id="IPR015422">
    <property type="entry name" value="PyrdxlP-dep_Trfase_small"/>
</dbReference>
<keyword evidence="4" id="KW-0032">Aminotransferase</keyword>
<organism evidence="4 5">
    <name type="scientific">Virgisporangium ochraceum</name>
    <dbReference type="NCBI Taxonomy" id="65505"/>
    <lineage>
        <taxon>Bacteria</taxon>
        <taxon>Bacillati</taxon>
        <taxon>Actinomycetota</taxon>
        <taxon>Actinomycetes</taxon>
        <taxon>Micromonosporales</taxon>
        <taxon>Micromonosporaceae</taxon>
        <taxon>Virgisporangium</taxon>
    </lineage>
</organism>
<gene>
    <name evidence="4" type="ORF">Voc01_102610</name>
</gene>
<keyword evidence="5" id="KW-1185">Reference proteome</keyword>
<name>A0A8J4A3T2_9ACTN</name>
<dbReference type="AlphaFoldDB" id="A0A8J4A3T2"/>
<dbReference type="InterPro" id="IPR049704">
    <property type="entry name" value="Aminotrans_3_PPA_site"/>
</dbReference>
<proteinExistence type="inferred from homology"/>
<dbReference type="PANTHER" id="PTHR43094">
    <property type="entry name" value="AMINOTRANSFERASE"/>
    <property type="match status" value="1"/>
</dbReference>
<dbReference type="Pfam" id="PF00202">
    <property type="entry name" value="Aminotran_3"/>
    <property type="match status" value="1"/>
</dbReference>
<dbReference type="InterPro" id="IPR015421">
    <property type="entry name" value="PyrdxlP-dep_Trfase_major"/>
</dbReference>
<evidence type="ECO:0000256" key="2">
    <source>
        <dbReference type="ARBA" id="ARBA00022898"/>
    </source>
</evidence>
<sequence length="452" mass="47903">MTDYPATARERIWQFGTSHRKMARTGGPVVFDTADGCHLVDSTGRRYIDALSGVWVVNAGHSHPDIVAAMTAQATRLGYALSEEGFANTAAVDLATRLTDAVDGVYDRVYFTTGGSESVEMALRMARLYHSARGKPGKRTVISRQGSYHGTTLFTLGLSSYDIFSRAVGPLPDGLAKVVHPTCADCPLGRSYPGCAVGCAQDLADTIERLGPDTVAAFVAEPVSTSAGVAVPPPEYWPAVREICSRYDVLLVADEVVTGIGRCGDVLATRRFGIEADIVALAKALTSGYAPLGAVLTHRDITTGMPANALLIPGFTFTGHPVACAAATANLDILCRPEVHDGVHRKSARLATALRDRLGGRPHVGGIRVFGLLAAVDLEPPPTVPGRRTPSAAELSQLMTGWLLESGLYTRVVEGCVQLGPPLLAPDDLMDAIADHLASAFDRLAEHLGRIR</sequence>
<dbReference type="InterPro" id="IPR015424">
    <property type="entry name" value="PyrdxlP-dep_Trfase"/>
</dbReference>
<dbReference type="Proteomes" id="UP000635606">
    <property type="component" value="Unassembled WGS sequence"/>
</dbReference>
<comment type="caution">
    <text evidence="4">The sequence shown here is derived from an EMBL/GenBank/DDBJ whole genome shotgun (WGS) entry which is preliminary data.</text>
</comment>
<comment type="similarity">
    <text evidence="1 3">Belongs to the class-III pyridoxal-phosphate-dependent aminotransferase family.</text>
</comment>
<dbReference type="PANTHER" id="PTHR43094:SF1">
    <property type="entry name" value="AMINOTRANSFERASE CLASS-III"/>
    <property type="match status" value="1"/>
</dbReference>
<dbReference type="PROSITE" id="PS00600">
    <property type="entry name" value="AA_TRANSFER_CLASS_3"/>
    <property type="match status" value="1"/>
</dbReference>
<dbReference type="InterPro" id="IPR005814">
    <property type="entry name" value="Aminotrans_3"/>
</dbReference>
<dbReference type="RefSeq" id="WP_203935107.1">
    <property type="nucleotide sequence ID" value="NZ_BOPH01000155.1"/>
</dbReference>
<keyword evidence="2 3" id="KW-0663">Pyridoxal phosphate</keyword>
<evidence type="ECO:0000313" key="5">
    <source>
        <dbReference type="Proteomes" id="UP000635606"/>
    </source>
</evidence>